<keyword evidence="6" id="KW-1185">Reference proteome</keyword>
<accession>A0A0K0F5I0</accession>
<feature type="domain" description="CUB" evidence="5">
    <location>
        <begin position="38"/>
        <end position="160"/>
    </location>
</feature>
<dbReference type="SUPFAM" id="SSF49854">
    <property type="entry name" value="Spermadhesin, CUB domain"/>
    <property type="match status" value="2"/>
</dbReference>
<feature type="transmembrane region" description="Helical" evidence="4">
    <location>
        <begin position="398"/>
        <end position="420"/>
    </location>
</feature>
<dbReference type="CDD" id="cd00041">
    <property type="entry name" value="CUB"/>
    <property type="match status" value="2"/>
</dbReference>
<keyword evidence="1" id="KW-0677">Repeat</keyword>
<dbReference type="InterPro" id="IPR000859">
    <property type="entry name" value="CUB_dom"/>
</dbReference>
<evidence type="ECO:0000256" key="4">
    <source>
        <dbReference type="SAM" id="Phobius"/>
    </source>
</evidence>
<evidence type="ECO:0000256" key="1">
    <source>
        <dbReference type="ARBA" id="ARBA00022737"/>
    </source>
</evidence>
<dbReference type="FunFam" id="2.60.120.290:FF:000005">
    <property type="entry name" value="Procollagen C-endopeptidase enhancer 1"/>
    <property type="match status" value="1"/>
</dbReference>
<evidence type="ECO:0000256" key="3">
    <source>
        <dbReference type="PROSITE-ProRule" id="PRU00059"/>
    </source>
</evidence>
<name>A0A0K0F5I0_STRVS</name>
<evidence type="ECO:0000313" key="6">
    <source>
        <dbReference type="Proteomes" id="UP000035680"/>
    </source>
</evidence>
<comment type="caution">
    <text evidence="3">Lacks conserved residue(s) required for the propagation of feature annotation.</text>
</comment>
<dbReference type="PANTHER" id="PTHR24251">
    <property type="entry name" value="OVOCHYMASE-RELATED"/>
    <property type="match status" value="1"/>
</dbReference>
<keyword evidence="4" id="KW-0472">Membrane</keyword>
<keyword evidence="4" id="KW-1133">Transmembrane helix</keyword>
<dbReference type="WBParaSite" id="SVE_0407100.1">
    <property type="protein sequence ID" value="SVE_0407100.1"/>
    <property type="gene ID" value="SVE_0407100"/>
</dbReference>
<dbReference type="Pfam" id="PF00431">
    <property type="entry name" value="CUB"/>
    <property type="match status" value="2"/>
</dbReference>
<reference evidence="7" key="2">
    <citation type="submission" date="2015-08" db="UniProtKB">
        <authorList>
            <consortium name="WormBaseParasite"/>
        </authorList>
    </citation>
    <scope>IDENTIFICATION</scope>
</reference>
<proteinExistence type="predicted"/>
<dbReference type="Gene3D" id="2.60.120.290">
    <property type="entry name" value="Spermadhesin, CUB domain"/>
    <property type="match status" value="2"/>
</dbReference>
<dbReference type="PROSITE" id="PS01180">
    <property type="entry name" value="CUB"/>
    <property type="match status" value="2"/>
</dbReference>
<feature type="domain" description="CUB" evidence="5">
    <location>
        <begin position="183"/>
        <end position="331"/>
    </location>
</feature>
<keyword evidence="2" id="KW-1015">Disulfide bond</keyword>
<protein>
    <submittedName>
        <fullName evidence="7">CUB domain-containing protein</fullName>
    </submittedName>
</protein>
<keyword evidence="4" id="KW-0812">Transmembrane</keyword>
<dbReference type="SMART" id="SM00192">
    <property type="entry name" value="LDLa"/>
    <property type="match status" value="1"/>
</dbReference>
<evidence type="ECO:0000313" key="7">
    <source>
        <dbReference type="WBParaSite" id="SVE_0407100.1"/>
    </source>
</evidence>
<evidence type="ECO:0000256" key="2">
    <source>
        <dbReference type="ARBA" id="ARBA00023157"/>
    </source>
</evidence>
<evidence type="ECO:0000259" key="5">
    <source>
        <dbReference type="PROSITE" id="PS01180"/>
    </source>
</evidence>
<dbReference type="Proteomes" id="UP000035680">
    <property type="component" value="Unassembled WGS sequence"/>
</dbReference>
<dbReference type="InterPro" id="IPR035914">
    <property type="entry name" value="Sperma_CUB_dom_sf"/>
</dbReference>
<organism evidence="6 7">
    <name type="scientific">Strongyloides venezuelensis</name>
    <name type="common">Threadworm</name>
    <dbReference type="NCBI Taxonomy" id="75913"/>
    <lineage>
        <taxon>Eukaryota</taxon>
        <taxon>Metazoa</taxon>
        <taxon>Ecdysozoa</taxon>
        <taxon>Nematoda</taxon>
        <taxon>Chromadorea</taxon>
        <taxon>Rhabditida</taxon>
        <taxon>Tylenchina</taxon>
        <taxon>Panagrolaimomorpha</taxon>
        <taxon>Strongyloidoidea</taxon>
        <taxon>Strongyloididae</taxon>
        <taxon>Strongyloides</taxon>
    </lineage>
</organism>
<dbReference type="STRING" id="75913.A0A0K0F5I0"/>
<dbReference type="SMART" id="SM00042">
    <property type="entry name" value="CUB"/>
    <property type="match status" value="2"/>
</dbReference>
<reference evidence="6" key="1">
    <citation type="submission" date="2014-07" db="EMBL/GenBank/DDBJ databases">
        <authorList>
            <person name="Martin A.A"/>
            <person name="De Silva N."/>
        </authorList>
    </citation>
    <scope>NUCLEOTIDE SEQUENCE</scope>
</reference>
<dbReference type="AlphaFoldDB" id="A0A0K0F5I0"/>
<sequence length="572" mass="66136">MKWFFKQWKRKRRFHELLFIIIFLNIDLGVGNEIISSCESSNIIKASNYTSGYILSPNYPSNYPPNQNCSYILTGTPNLVIQLSFIDFELENYFLSSKQCLNDYLLVVVIDRNGRRHYENRMCGNKLPKPIKTMQHKIEIIFITSKMSNKRGFKIKYEFIPEEKIPQPASYMDEVNKKYLKECGGKIEEGKEELTGSIQSPGYPSTYPSNSTCYWLIRVGIGKRIYIRITHLDISLTMAECDKAYLHIIDGYKHEGKPEFGVPRKFTKTKMEAKYCGNELYYADEESKSFLSEGNRVIIKFVSFENPSSEQYNKYELEGKPIGFKLRWTEVHDLVEEGMEKNCKGFTCRGGEICIDDGQNVCAQRTRLCINETLVCNGIGNCAEMDFSDEANCYSDQIIIISTSGMIVVIILIIITIIIHRNKKVKEVNRRVETLRRNNENVLSMNPDAMKMSMLMNPSSPLSFEDCQRFTSTKEIIHNGHCSKSGKPSIPVRNVSMNHPNCRITNNVLKMNENVREEFHENEVWQRRCDKSIINETIPEILLEDMISEENSEMDDEEIQPNCYKRGKPVLV</sequence>
<dbReference type="InterPro" id="IPR002172">
    <property type="entry name" value="LDrepeatLR_classA_rpt"/>
</dbReference>